<dbReference type="AlphaFoldDB" id="A0A1R2CF68"/>
<dbReference type="EMBL" id="MPUH01000171">
    <property type="protein sequence ID" value="OMJ87659.1"/>
    <property type="molecule type" value="Genomic_DNA"/>
</dbReference>
<name>A0A1R2CF68_9CILI</name>
<comment type="caution">
    <text evidence="1">The sequence shown here is derived from an EMBL/GenBank/DDBJ whole genome shotgun (WGS) entry which is preliminary data.</text>
</comment>
<keyword evidence="2" id="KW-1185">Reference proteome</keyword>
<protein>
    <recommendedName>
        <fullName evidence="3">Protein ZIP4 homolog</fullName>
    </recommendedName>
</protein>
<reference evidence="1 2" key="1">
    <citation type="submission" date="2016-11" db="EMBL/GenBank/DDBJ databases">
        <title>The macronuclear genome of Stentor coeruleus: a giant cell with tiny introns.</title>
        <authorList>
            <person name="Slabodnick M."/>
            <person name="Ruby J.G."/>
            <person name="Reiff S.B."/>
            <person name="Swart E.C."/>
            <person name="Gosai S."/>
            <person name="Prabakaran S."/>
            <person name="Witkowska E."/>
            <person name="Larue G.E."/>
            <person name="Fisher S."/>
            <person name="Freeman R.M."/>
            <person name="Gunawardena J."/>
            <person name="Chu W."/>
            <person name="Stover N.A."/>
            <person name="Gregory B.D."/>
            <person name="Nowacki M."/>
            <person name="Derisi J."/>
            <person name="Roy S.W."/>
            <person name="Marshall W.F."/>
            <person name="Sood P."/>
        </authorList>
    </citation>
    <scope>NUCLEOTIDE SEQUENCE [LARGE SCALE GENOMIC DNA]</scope>
    <source>
        <strain evidence="1">WM001</strain>
    </source>
</reference>
<proteinExistence type="predicted"/>
<evidence type="ECO:0000313" key="1">
    <source>
        <dbReference type="EMBL" id="OMJ87659.1"/>
    </source>
</evidence>
<sequence length="733" mass="86000">MELEYLKSLPLKPPNEWMLKVNLSSISSKESAAQLWNIVSELYRYSGDSIEISQSLANFRLHSCEILSKFITDASIYNKWSRTSKGFIDCLDYQKAEYCLNKVTIENIQNLEFKFNYFFLKSQILFFTDKDYFECIKKCVDISKDLENEKFRLSRFIYVEMCSKILKKKAYTEMAALLHLCVKISKNSSCDPLKDLHKCANSLLCECLIELSQFDKAKSILSNSIQCEETSLLFFKLYVRTDNYDYMQNILKEILNTYNLTIAMTAAQLLVKENRLVEACKAFFMISSKYQSIDVYIKWFKVLFILEIANGLDFSFEYMDAKRVLDLVVESKVNNPELCKLIWEYLMELYCKEKFHIVVEYIQKYFLAICLEEDKRNAMILCCKCYLALEIPDKALGILEKMPRNSEVDGLVLRCQVRLGDSNAISRENLIKLQANDIISLLQDIKSINEELMNFAIKEMGDYLVELTENASYKYIILRWLCENDTNVNNFLKYLSIALNTFESADLEFFYLKAWNVSLETTEDHKKIELMIQVFNLIEKAQQLKSSEGIYIFFSMCKFILSHKVSKYYQKIYKIIKLIPNDLIDLENTLVKYEILLVMDIDFDIESIDNHEFLKKIAFLSQNHQKYSMATKCLQRALSINVDYETLRELVRICLSMDEIEGYIKIFLSICNENTPQIEVEWMIGFCWNSAMICPNIFQNPNVQNWLSLALALCEKSKSIYEPRIRELYNSMI</sequence>
<evidence type="ECO:0008006" key="3">
    <source>
        <dbReference type="Google" id="ProtNLM"/>
    </source>
</evidence>
<accession>A0A1R2CF68</accession>
<gene>
    <name evidence="1" type="ORF">SteCoe_10585</name>
</gene>
<evidence type="ECO:0000313" key="2">
    <source>
        <dbReference type="Proteomes" id="UP000187209"/>
    </source>
</evidence>
<dbReference type="Proteomes" id="UP000187209">
    <property type="component" value="Unassembled WGS sequence"/>
</dbReference>
<organism evidence="1 2">
    <name type="scientific">Stentor coeruleus</name>
    <dbReference type="NCBI Taxonomy" id="5963"/>
    <lineage>
        <taxon>Eukaryota</taxon>
        <taxon>Sar</taxon>
        <taxon>Alveolata</taxon>
        <taxon>Ciliophora</taxon>
        <taxon>Postciliodesmatophora</taxon>
        <taxon>Heterotrichea</taxon>
        <taxon>Heterotrichida</taxon>
        <taxon>Stentoridae</taxon>
        <taxon>Stentor</taxon>
    </lineage>
</organism>